<dbReference type="STRING" id="1178515.SY83_08815"/>
<evidence type="ECO:0000256" key="5">
    <source>
        <dbReference type="ARBA" id="ARBA00013200"/>
    </source>
</evidence>
<dbReference type="OrthoDB" id="9794626at2"/>
<dbReference type="GO" id="GO:0005886">
    <property type="term" value="C:plasma membrane"/>
    <property type="evidence" value="ECO:0007669"/>
    <property type="project" value="UniProtKB-SubCell"/>
</dbReference>
<dbReference type="PATRIC" id="fig|1178515.4.peg.1760"/>
<evidence type="ECO:0000256" key="4">
    <source>
        <dbReference type="ARBA" id="ARBA00010561"/>
    </source>
</evidence>
<keyword evidence="8 19" id="KW-0169">Cobalamin biosynthesis</keyword>
<organism evidence="20 21">
    <name type="scientific">Paenibacillus swuensis</name>
    <dbReference type="NCBI Taxonomy" id="1178515"/>
    <lineage>
        <taxon>Bacteria</taxon>
        <taxon>Bacillati</taxon>
        <taxon>Bacillota</taxon>
        <taxon>Bacilli</taxon>
        <taxon>Bacillales</taxon>
        <taxon>Paenibacillaceae</taxon>
        <taxon>Paenibacillus</taxon>
    </lineage>
</organism>
<evidence type="ECO:0000256" key="3">
    <source>
        <dbReference type="ARBA" id="ARBA00004663"/>
    </source>
</evidence>
<dbReference type="UniPathway" id="UPA00148">
    <property type="reaction ID" value="UER00238"/>
</dbReference>
<keyword evidence="11 19" id="KW-0460">Magnesium</keyword>
<comment type="subcellular location">
    <subcellularLocation>
        <location evidence="2 19">Cell membrane</location>
        <topology evidence="2 19">Multi-pass membrane protein</topology>
    </subcellularLocation>
</comment>
<comment type="catalytic activity">
    <reaction evidence="17 19">
        <text>alpha-ribazole + adenosylcob(III)inamide-GDP = adenosylcob(III)alamin + GMP + H(+)</text>
        <dbReference type="Rhea" id="RHEA:16049"/>
        <dbReference type="ChEBI" id="CHEBI:10329"/>
        <dbReference type="ChEBI" id="CHEBI:15378"/>
        <dbReference type="ChEBI" id="CHEBI:18408"/>
        <dbReference type="ChEBI" id="CHEBI:58115"/>
        <dbReference type="ChEBI" id="CHEBI:60487"/>
        <dbReference type="EC" id="2.7.8.26"/>
    </reaction>
</comment>
<evidence type="ECO:0000256" key="2">
    <source>
        <dbReference type="ARBA" id="ARBA00004651"/>
    </source>
</evidence>
<evidence type="ECO:0000256" key="6">
    <source>
        <dbReference type="ARBA" id="ARBA00015850"/>
    </source>
</evidence>
<keyword evidence="9 19" id="KW-0808">Transferase</keyword>
<evidence type="ECO:0000256" key="14">
    <source>
        <dbReference type="ARBA" id="ARBA00025228"/>
    </source>
</evidence>
<feature type="transmembrane region" description="Helical" evidence="19">
    <location>
        <begin position="32"/>
        <end position="48"/>
    </location>
</feature>
<protein>
    <recommendedName>
        <fullName evidence="6 19">Adenosylcobinamide-GDP ribazoletransferase</fullName>
        <ecNumber evidence="5 19">2.7.8.26</ecNumber>
    </recommendedName>
    <alternativeName>
        <fullName evidence="16 19">Cobalamin synthase</fullName>
    </alternativeName>
    <alternativeName>
        <fullName evidence="15 19">Cobalamin-5'-phosphate synthase</fullName>
    </alternativeName>
</protein>
<evidence type="ECO:0000313" key="21">
    <source>
        <dbReference type="Proteomes" id="UP000076927"/>
    </source>
</evidence>
<gene>
    <name evidence="19" type="primary">cobS</name>
    <name evidence="20" type="ORF">SY83_08815</name>
</gene>
<evidence type="ECO:0000256" key="16">
    <source>
        <dbReference type="ARBA" id="ARBA00032853"/>
    </source>
</evidence>
<comment type="function">
    <text evidence="14 19">Joins adenosylcobinamide-GDP and alpha-ribazole to generate adenosylcobalamin (Ado-cobalamin). Also synthesizes adenosylcobalamin 5'-phosphate from adenosylcobinamide-GDP and alpha-ribazole 5'-phosphate.</text>
</comment>
<evidence type="ECO:0000313" key="20">
    <source>
        <dbReference type="EMBL" id="ANE46363.1"/>
    </source>
</evidence>
<comment type="cofactor">
    <cofactor evidence="1 19">
        <name>Mg(2+)</name>
        <dbReference type="ChEBI" id="CHEBI:18420"/>
    </cofactor>
</comment>
<evidence type="ECO:0000256" key="12">
    <source>
        <dbReference type="ARBA" id="ARBA00022989"/>
    </source>
</evidence>
<accession>A0A172THV6</accession>
<dbReference type="Pfam" id="PF02654">
    <property type="entry name" value="CobS"/>
    <property type="match status" value="1"/>
</dbReference>
<evidence type="ECO:0000256" key="17">
    <source>
        <dbReference type="ARBA" id="ARBA00048623"/>
    </source>
</evidence>
<dbReference type="InterPro" id="IPR003805">
    <property type="entry name" value="CobS"/>
</dbReference>
<dbReference type="EMBL" id="CP011388">
    <property type="protein sequence ID" value="ANE46363.1"/>
    <property type="molecule type" value="Genomic_DNA"/>
</dbReference>
<dbReference type="HAMAP" id="MF_00719">
    <property type="entry name" value="CobS"/>
    <property type="match status" value="1"/>
</dbReference>
<keyword evidence="13 19" id="KW-0472">Membrane</keyword>
<feature type="transmembrane region" description="Helical" evidence="19">
    <location>
        <begin position="163"/>
        <end position="185"/>
    </location>
</feature>
<evidence type="ECO:0000256" key="1">
    <source>
        <dbReference type="ARBA" id="ARBA00001946"/>
    </source>
</evidence>
<dbReference type="RefSeq" id="WP_068605903.1">
    <property type="nucleotide sequence ID" value="NZ_CP011388.1"/>
</dbReference>
<dbReference type="GO" id="GO:0009236">
    <property type="term" value="P:cobalamin biosynthetic process"/>
    <property type="evidence" value="ECO:0007669"/>
    <property type="project" value="UniProtKB-UniRule"/>
</dbReference>
<dbReference type="PANTHER" id="PTHR34148">
    <property type="entry name" value="ADENOSYLCOBINAMIDE-GDP RIBAZOLETRANSFERASE"/>
    <property type="match status" value="1"/>
</dbReference>
<evidence type="ECO:0000256" key="19">
    <source>
        <dbReference type="HAMAP-Rule" id="MF_00719"/>
    </source>
</evidence>
<dbReference type="Proteomes" id="UP000076927">
    <property type="component" value="Chromosome"/>
</dbReference>
<keyword evidence="12 19" id="KW-1133">Transmembrane helix</keyword>
<feature type="transmembrane region" description="Helical" evidence="19">
    <location>
        <begin position="134"/>
        <end position="151"/>
    </location>
</feature>
<feature type="transmembrane region" description="Helical" evidence="19">
    <location>
        <begin position="105"/>
        <end position="128"/>
    </location>
</feature>
<evidence type="ECO:0000256" key="7">
    <source>
        <dbReference type="ARBA" id="ARBA00022475"/>
    </source>
</evidence>
<keyword evidence="10 19" id="KW-0812">Transmembrane</keyword>
<comment type="similarity">
    <text evidence="4 19">Belongs to the CobS family.</text>
</comment>
<keyword evidence="21" id="KW-1185">Reference proteome</keyword>
<dbReference type="GO" id="GO:0008818">
    <property type="term" value="F:cobalamin 5'-phosphate synthase activity"/>
    <property type="evidence" value="ECO:0007669"/>
    <property type="project" value="UniProtKB-UniRule"/>
</dbReference>
<dbReference type="AlphaFoldDB" id="A0A172THV6"/>
<evidence type="ECO:0000256" key="9">
    <source>
        <dbReference type="ARBA" id="ARBA00022679"/>
    </source>
</evidence>
<dbReference type="NCBIfam" id="TIGR00317">
    <property type="entry name" value="cobS"/>
    <property type="match status" value="1"/>
</dbReference>
<keyword evidence="7 19" id="KW-1003">Cell membrane</keyword>
<dbReference type="PANTHER" id="PTHR34148:SF1">
    <property type="entry name" value="ADENOSYLCOBINAMIDE-GDP RIBAZOLETRANSFERASE"/>
    <property type="match status" value="1"/>
</dbReference>
<dbReference type="EC" id="2.7.8.26" evidence="5 19"/>
<dbReference type="KEGG" id="pswu:SY83_08815"/>
<reference evidence="20 21" key="1">
    <citation type="submission" date="2015-01" db="EMBL/GenBank/DDBJ databases">
        <title>Paenibacillus swuensis/DY6/whole genome sequencing.</title>
        <authorList>
            <person name="Kim M.K."/>
            <person name="Srinivasan S."/>
            <person name="Lee J.-J."/>
        </authorList>
    </citation>
    <scope>NUCLEOTIDE SEQUENCE [LARGE SCALE GENOMIC DNA]</scope>
    <source>
        <strain evidence="20 21">DY6</strain>
    </source>
</reference>
<evidence type="ECO:0000256" key="13">
    <source>
        <dbReference type="ARBA" id="ARBA00023136"/>
    </source>
</evidence>
<evidence type="ECO:0000256" key="18">
    <source>
        <dbReference type="ARBA" id="ARBA00049504"/>
    </source>
</evidence>
<sequence>MSAFWHALAFMTRIPVPAFTNRPGDWERSPRFYPLIGLMIGLLIVVASEPLEHLFGAPLAAVCMVGLWIYITGGLHLDGWMDLADGLGSNRSRERMLEIMKDSRVGAMGVLAAIVLLLLKTAAVYTILISKAPLLTLLLIPALARFMMVAAMRKYPYISASGLGTGLQTHLTPFVLGVHGMWISAASVMIFGWYGALWVLAVGASCWLFSRKMVRILGGFTGDGYGALIEWAEIAALMGCVILTRF</sequence>
<feature type="transmembrane region" description="Helical" evidence="19">
    <location>
        <begin position="54"/>
        <end position="71"/>
    </location>
</feature>
<evidence type="ECO:0000256" key="11">
    <source>
        <dbReference type="ARBA" id="ARBA00022842"/>
    </source>
</evidence>
<evidence type="ECO:0000256" key="15">
    <source>
        <dbReference type="ARBA" id="ARBA00032605"/>
    </source>
</evidence>
<feature type="transmembrane region" description="Helical" evidence="19">
    <location>
        <begin position="191"/>
        <end position="210"/>
    </location>
</feature>
<dbReference type="GO" id="GO:0051073">
    <property type="term" value="F:adenosylcobinamide-GDP ribazoletransferase activity"/>
    <property type="evidence" value="ECO:0007669"/>
    <property type="project" value="UniProtKB-UniRule"/>
</dbReference>
<name>A0A172THV6_9BACL</name>
<evidence type="ECO:0000256" key="10">
    <source>
        <dbReference type="ARBA" id="ARBA00022692"/>
    </source>
</evidence>
<comment type="catalytic activity">
    <reaction evidence="18 19">
        <text>alpha-ribazole 5'-phosphate + adenosylcob(III)inamide-GDP = adenosylcob(III)alamin 5'-phosphate + GMP + H(+)</text>
        <dbReference type="Rhea" id="RHEA:23560"/>
        <dbReference type="ChEBI" id="CHEBI:15378"/>
        <dbReference type="ChEBI" id="CHEBI:57918"/>
        <dbReference type="ChEBI" id="CHEBI:58115"/>
        <dbReference type="ChEBI" id="CHEBI:60487"/>
        <dbReference type="ChEBI" id="CHEBI:60493"/>
        <dbReference type="EC" id="2.7.8.26"/>
    </reaction>
</comment>
<proteinExistence type="inferred from homology"/>
<comment type="pathway">
    <text evidence="3 19">Cofactor biosynthesis; adenosylcobalamin biosynthesis; adenosylcobalamin from cob(II)yrinate a,c-diamide: step 7/7.</text>
</comment>
<evidence type="ECO:0000256" key="8">
    <source>
        <dbReference type="ARBA" id="ARBA00022573"/>
    </source>
</evidence>